<sequence>MRGSIISSSSASCARTLARMPNVVSLTWTEALFHPSTGFELFKHLTALHLENYGFPSLNDFISLIGSLSRLEELSCTSVRAGECTSIITPSSPSPLPSLRLLHFDNVVMNHFMFTEWIDINSMHTHLHSLTLFSILPNDFSLWVASVVSVNPLLRHLAISPKHPYVLGNLLDSYDPDYPFPDTQLRSLEFGDRSFDIITLMVLCTLFRSGVLPTIEKVTILVTDIDQFLKFESISGWRRIIVELLSERHPSFRRFVIRVLTRTASLDYRGVELIKERFMEFHSLGLLEVEICGNKVVV</sequence>
<gene>
    <name evidence="1" type="ORF">A0H81_06661</name>
</gene>
<reference evidence="1 2" key="1">
    <citation type="submission" date="2016-03" db="EMBL/GenBank/DDBJ databases">
        <title>Whole genome sequencing of Grifola frondosa 9006-11.</title>
        <authorList>
            <person name="Min B."/>
            <person name="Park H."/>
            <person name="Kim J.-G."/>
            <person name="Cho H."/>
            <person name="Oh Y.-L."/>
            <person name="Kong W.-S."/>
            <person name="Choi I.-G."/>
        </authorList>
    </citation>
    <scope>NUCLEOTIDE SEQUENCE [LARGE SCALE GENOMIC DNA]</scope>
    <source>
        <strain evidence="1 2">9006-11</strain>
    </source>
</reference>
<dbReference type="AlphaFoldDB" id="A0A1C7M998"/>
<keyword evidence="2" id="KW-1185">Reference proteome</keyword>
<evidence type="ECO:0000313" key="1">
    <source>
        <dbReference type="EMBL" id="OBZ73451.1"/>
    </source>
</evidence>
<dbReference type="Proteomes" id="UP000092993">
    <property type="component" value="Unassembled WGS sequence"/>
</dbReference>
<accession>A0A1C7M998</accession>
<comment type="caution">
    <text evidence="1">The sequence shown here is derived from an EMBL/GenBank/DDBJ whole genome shotgun (WGS) entry which is preliminary data.</text>
</comment>
<evidence type="ECO:0008006" key="3">
    <source>
        <dbReference type="Google" id="ProtNLM"/>
    </source>
</evidence>
<dbReference type="SUPFAM" id="SSF52047">
    <property type="entry name" value="RNI-like"/>
    <property type="match status" value="1"/>
</dbReference>
<proteinExistence type="predicted"/>
<dbReference type="EMBL" id="LUGG01000007">
    <property type="protein sequence ID" value="OBZ73451.1"/>
    <property type="molecule type" value="Genomic_DNA"/>
</dbReference>
<dbReference type="Gene3D" id="3.80.10.10">
    <property type="entry name" value="Ribonuclease Inhibitor"/>
    <property type="match status" value="1"/>
</dbReference>
<name>A0A1C7M998_GRIFR</name>
<dbReference type="InterPro" id="IPR032675">
    <property type="entry name" value="LRR_dom_sf"/>
</dbReference>
<evidence type="ECO:0000313" key="2">
    <source>
        <dbReference type="Proteomes" id="UP000092993"/>
    </source>
</evidence>
<organism evidence="1 2">
    <name type="scientific">Grifola frondosa</name>
    <name type="common">Maitake</name>
    <name type="synonym">Polyporus frondosus</name>
    <dbReference type="NCBI Taxonomy" id="5627"/>
    <lineage>
        <taxon>Eukaryota</taxon>
        <taxon>Fungi</taxon>
        <taxon>Dikarya</taxon>
        <taxon>Basidiomycota</taxon>
        <taxon>Agaricomycotina</taxon>
        <taxon>Agaricomycetes</taxon>
        <taxon>Polyporales</taxon>
        <taxon>Grifolaceae</taxon>
        <taxon>Grifola</taxon>
    </lineage>
</organism>
<protein>
    <recommendedName>
        <fullName evidence="3">F-box domain-containing protein</fullName>
    </recommendedName>
</protein>